<feature type="transmembrane region" description="Helical" evidence="7">
    <location>
        <begin position="138"/>
        <end position="158"/>
    </location>
</feature>
<dbReference type="InterPro" id="IPR051800">
    <property type="entry name" value="PqiA-PqiB_transport"/>
</dbReference>
<feature type="transmembrane region" description="Helical" evidence="7">
    <location>
        <begin position="93"/>
        <end position="118"/>
    </location>
</feature>
<dbReference type="PANTHER" id="PTHR30462">
    <property type="entry name" value="INTERMEMBRANE TRANSPORT PROTEIN PQIB-RELATED"/>
    <property type="match status" value="1"/>
</dbReference>
<name>A0ABV1RH66_9ALTE</name>
<evidence type="ECO:0000313" key="8">
    <source>
        <dbReference type="EMBL" id="MER2492280.1"/>
    </source>
</evidence>
<evidence type="ECO:0000256" key="4">
    <source>
        <dbReference type="ARBA" id="ARBA00022692"/>
    </source>
</evidence>
<keyword evidence="6 7" id="KW-0472">Membrane</keyword>
<dbReference type="InterPro" id="IPR007498">
    <property type="entry name" value="PqiA-like"/>
</dbReference>
<evidence type="ECO:0000313" key="9">
    <source>
        <dbReference type="Proteomes" id="UP001467690"/>
    </source>
</evidence>
<dbReference type="EMBL" id="JBELOE010000209">
    <property type="protein sequence ID" value="MER2492280.1"/>
    <property type="molecule type" value="Genomic_DNA"/>
</dbReference>
<keyword evidence="2" id="KW-1003">Cell membrane</keyword>
<evidence type="ECO:0000256" key="3">
    <source>
        <dbReference type="ARBA" id="ARBA00022519"/>
    </source>
</evidence>
<comment type="subcellular location">
    <subcellularLocation>
        <location evidence="1">Cell inner membrane</location>
    </subcellularLocation>
</comment>
<organism evidence="8 9">
    <name type="scientific">Catenovulum sediminis</name>
    <dbReference type="NCBI Taxonomy" id="1740262"/>
    <lineage>
        <taxon>Bacteria</taxon>
        <taxon>Pseudomonadati</taxon>
        <taxon>Pseudomonadota</taxon>
        <taxon>Gammaproteobacteria</taxon>
        <taxon>Alteromonadales</taxon>
        <taxon>Alteromonadaceae</taxon>
        <taxon>Catenovulum</taxon>
    </lineage>
</organism>
<keyword evidence="5 7" id="KW-1133">Transmembrane helix</keyword>
<comment type="caution">
    <text evidence="8">The sequence shown here is derived from an EMBL/GenBank/DDBJ whole genome shotgun (WGS) entry which is preliminary data.</text>
</comment>
<keyword evidence="9" id="KW-1185">Reference proteome</keyword>
<accession>A0ABV1RH66</accession>
<dbReference type="PANTHER" id="PTHR30462:SF3">
    <property type="entry name" value="INTERMEMBRANE TRANSPORT PROTEIN PQIA"/>
    <property type="match status" value="1"/>
</dbReference>
<sequence>MIEHLSACEQCDLLLEAPILNHSESAHCPRCGHIICQRPKYSLQFTLSFSIACIILFFVANFFPMLSVEKAGLYNEMSLYQAAWQFLELGEPFLFFLIFFVLLLCPSALLLALVYMLLPMIFMRRVMPYTSAIGRWVFYIKHWSMIDVYLIAALASLTKLTSVANIDLGIGLWAYIVFTVCLASALANLDKIRFWRYLDKIKCHQLLRQQLKQI</sequence>
<evidence type="ECO:0000256" key="1">
    <source>
        <dbReference type="ARBA" id="ARBA00004533"/>
    </source>
</evidence>
<feature type="transmembrane region" description="Helical" evidence="7">
    <location>
        <begin position="170"/>
        <end position="189"/>
    </location>
</feature>
<keyword evidence="4 7" id="KW-0812">Transmembrane</keyword>
<dbReference type="RefSeq" id="WP_185976576.1">
    <property type="nucleotide sequence ID" value="NZ_CP041660.1"/>
</dbReference>
<evidence type="ECO:0000256" key="2">
    <source>
        <dbReference type="ARBA" id="ARBA00022475"/>
    </source>
</evidence>
<reference evidence="8 9" key="1">
    <citation type="submission" date="2024-06" db="EMBL/GenBank/DDBJ databases">
        <authorList>
            <person name="Chen R.Y."/>
        </authorList>
    </citation>
    <scope>NUCLEOTIDE SEQUENCE [LARGE SCALE GENOMIC DNA]</scope>
    <source>
        <strain evidence="8 9">D2</strain>
    </source>
</reference>
<gene>
    <name evidence="8" type="ORF">ABS311_10355</name>
</gene>
<dbReference type="Proteomes" id="UP001467690">
    <property type="component" value="Unassembled WGS sequence"/>
</dbReference>
<keyword evidence="3" id="KW-0997">Cell inner membrane</keyword>
<protein>
    <submittedName>
        <fullName evidence="8">Paraquat-inducible protein A</fullName>
    </submittedName>
</protein>
<proteinExistence type="predicted"/>
<evidence type="ECO:0000256" key="6">
    <source>
        <dbReference type="ARBA" id="ARBA00023136"/>
    </source>
</evidence>
<feature type="transmembrane region" description="Helical" evidence="7">
    <location>
        <begin position="45"/>
        <end position="66"/>
    </location>
</feature>
<evidence type="ECO:0000256" key="7">
    <source>
        <dbReference type="SAM" id="Phobius"/>
    </source>
</evidence>
<evidence type="ECO:0000256" key="5">
    <source>
        <dbReference type="ARBA" id="ARBA00022989"/>
    </source>
</evidence>
<dbReference type="Pfam" id="PF04403">
    <property type="entry name" value="PqiA"/>
    <property type="match status" value="1"/>
</dbReference>